<evidence type="ECO:0000313" key="1">
    <source>
        <dbReference type="Proteomes" id="UP000887576"/>
    </source>
</evidence>
<accession>A0AC34QZ74</accession>
<protein>
    <submittedName>
        <fullName evidence="2">Protein-serine/threonine phosphatase</fullName>
    </submittedName>
</protein>
<reference evidence="2" key="1">
    <citation type="submission" date="2022-11" db="UniProtKB">
        <authorList>
            <consortium name="WormBaseParasite"/>
        </authorList>
    </citation>
    <scope>IDENTIFICATION</scope>
</reference>
<dbReference type="WBParaSite" id="JU765_v2.g20682.t4">
    <property type="protein sequence ID" value="JU765_v2.g20682.t4"/>
    <property type="gene ID" value="JU765_v2.g20682"/>
</dbReference>
<proteinExistence type="predicted"/>
<evidence type="ECO:0000313" key="2">
    <source>
        <dbReference type="WBParaSite" id="JU765_v2.g20682.t4"/>
    </source>
</evidence>
<sequence length="507" mass="58339">MVDISAIIDQYSNIDNEVERAVKIKDEANKFFNFERAVKIKDEANKFFNSEKYDIAIELYSKAIELDPQQPAYFGNRSFAYLRRELFGLALNDANTAIELDPAYIKAYYRRASAKMALGKFKFALKDYESVCKFRPNDIDAKKKFEECRKIVKRIAFEKAIACDHDDKKLIDSINPDEFAVEENYKGPRLDGDITPEFMKDCIEAFKKEQKLHIKYAYKILLGVYQFLKAQDSLVHITVPDKKKFTICGDIHGQFYDLCNIFEINGLPSEENPYLFNGDFVDRGSFSVEVIFTLLGYKLLYPNHLYMARGNHESDTMNKMYGFEGEVKAKYNVKMSEFFTELFNQLPLVHVINRKIFCCHGGLFPDTNVTLEQLAKINRVRQPPEDGPMCGLLWSDPQDDDGIGLSKRGAGCQWGPDITKAFLEKNDLLYIVRSHEVKPEGYERHHDGQVWTIFSAPNYCDQIGNLGAFITIKGDNLYPPKITTFKEVPHPPSRPMMYGSSFLNFLS</sequence>
<name>A0AC34QZ74_9BILA</name>
<dbReference type="Proteomes" id="UP000887576">
    <property type="component" value="Unplaced"/>
</dbReference>
<organism evidence="1 2">
    <name type="scientific">Panagrolaimus sp. JU765</name>
    <dbReference type="NCBI Taxonomy" id="591449"/>
    <lineage>
        <taxon>Eukaryota</taxon>
        <taxon>Metazoa</taxon>
        <taxon>Ecdysozoa</taxon>
        <taxon>Nematoda</taxon>
        <taxon>Chromadorea</taxon>
        <taxon>Rhabditida</taxon>
        <taxon>Tylenchina</taxon>
        <taxon>Panagrolaimomorpha</taxon>
        <taxon>Panagrolaimoidea</taxon>
        <taxon>Panagrolaimidae</taxon>
        <taxon>Panagrolaimus</taxon>
    </lineage>
</organism>